<name>A0A0J8FT94_9PSED</name>
<feature type="chain" id="PRO_5005297828" description="DUF1120 domain-containing protein" evidence="1">
    <location>
        <begin position="32"/>
        <end position="225"/>
    </location>
</feature>
<dbReference type="RefSeq" id="WP_048729344.1">
    <property type="nucleotide sequence ID" value="NZ_LFMW01000016.1"/>
</dbReference>
<accession>A0A0J8FT94</accession>
<dbReference type="Proteomes" id="UP000037551">
    <property type="component" value="Unassembled WGS sequence"/>
</dbReference>
<dbReference type="InterPro" id="IPR010546">
    <property type="entry name" value="DUF1120"/>
</dbReference>
<feature type="signal peptide" evidence="1">
    <location>
        <begin position="1"/>
        <end position="31"/>
    </location>
</feature>
<dbReference type="Pfam" id="PF06551">
    <property type="entry name" value="DUF1120"/>
    <property type="match status" value="1"/>
</dbReference>
<dbReference type="SUPFAM" id="SSF49401">
    <property type="entry name" value="Bacterial adhesins"/>
    <property type="match status" value="1"/>
</dbReference>
<keyword evidence="3" id="KW-1185">Reference proteome</keyword>
<dbReference type="InterPro" id="IPR008966">
    <property type="entry name" value="Adhesion_dom_sf"/>
</dbReference>
<dbReference type="GO" id="GO:0007155">
    <property type="term" value="P:cell adhesion"/>
    <property type="evidence" value="ECO:0007669"/>
    <property type="project" value="InterPro"/>
</dbReference>
<dbReference type="GO" id="GO:0009289">
    <property type="term" value="C:pilus"/>
    <property type="evidence" value="ECO:0007669"/>
    <property type="project" value="InterPro"/>
</dbReference>
<dbReference type="OrthoDB" id="7009302at2"/>
<sequence length="225" mass="23684">MSKGESLMRNKFCAVAVAGALVAFAGFNVQAADIRVKGTIVPSSCSFNITNSIIDYGRIQPNALSATQYTKLERKSTPFSIKCDAPTLVSIKTQDNRTSSKVPGMMQVAFNSTYIDAFNYGLGVSPKNEKVGGYIMLMSHAVADGRAVRVNGSNNNGATWTVGDGALAQPPHLTSWASSSSTAPIKLTAVSGSLLVQAVINKTSAFTVGSGINLDGHATLELRYL</sequence>
<dbReference type="EMBL" id="LFMW01000016">
    <property type="protein sequence ID" value="KMT53470.1"/>
    <property type="molecule type" value="Genomic_DNA"/>
</dbReference>
<organism evidence="2 3">
    <name type="scientific">Pseudomonas fildesensis</name>
    <dbReference type="NCBI Taxonomy" id="1674920"/>
    <lineage>
        <taxon>Bacteria</taxon>
        <taxon>Pseudomonadati</taxon>
        <taxon>Pseudomonadota</taxon>
        <taxon>Gammaproteobacteria</taxon>
        <taxon>Pseudomonadales</taxon>
        <taxon>Pseudomonadaceae</taxon>
        <taxon>Pseudomonas</taxon>
    </lineage>
</organism>
<protein>
    <recommendedName>
        <fullName evidence="4">DUF1120 domain-containing protein</fullName>
    </recommendedName>
</protein>
<dbReference type="AlphaFoldDB" id="A0A0J8FT94"/>
<dbReference type="STRING" id="1674920.ACR52_21860"/>
<dbReference type="InterPro" id="IPR036937">
    <property type="entry name" value="Adhesion_dom_fimbrial_sf"/>
</dbReference>
<gene>
    <name evidence="2" type="ORF">ACR52_21860</name>
</gene>
<dbReference type="Gene3D" id="2.60.40.1090">
    <property type="entry name" value="Fimbrial-type adhesion domain"/>
    <property type="match status" value="1"/>
</dbReference>
<evidence type="ECO:0008006" key="4">
    <source>
        <dbReference type="Google" id="ProtNLM"/>
    </source>
</evidence>
<reference evidence="2 3" key="1">
    <citation type="submission" date="2015-06" db="EMBL/GenBank/DDBJ databases">
        <title>Draft genome sequence of an Antarctic Pseudomonas sp. strain KG01 with full potential for biotechnological applications.</title>
        <authorList>
            <person name="Pavlov M.S."/>
            <person name="Lira F."/>
            <person name="Martinez J.L."/>
            <person name="Marshall S.H."/>
        </authorList>
    </citation>
    <scope>NUCLEOTIDE SEQUENCE [LARGE SCALE GENOMIC DNA]</scope>
    <source>
        <strain evidence="2 3">KG01</strain>
    </source>
</reference>
<evidence type="ECO:0000256" key="1">
    <source>
        <dbReference type="SAM" id="SignalP"/>
    </source>
</evidence>
<evidence type="ECO:0000313" key="3">
    <source>
        <dbReference type="Proteomes" id="UP000037551"/>
    </source>
</evidence>
<evidence type="ECO:0000313" key="2">
    <source>
        <dbReference type="EMBL" id="KMT53470.1"/>
    </source>
</evidence>
<dbReference type="PATRIC" id="fig|1674920.3.peg.2788"/>
<keyword evidence="1" id="KW-0732">Signal</keyword>
<comment type="caution">
    <text evidence="2">The sequence shown here is derived from an EMBL/GenBank/DDBJ whole genome shotgun (WGS) entry which is preliminary data.</text>
</comment>
<proteinExistence type="predicted"/>